<keyword evidence="2" id="KW-1185">Reference proteome</keyword>
<accession>A0A1I2B0I9</accession>
<dbReference type="Proteomes" id="UP000198855">
    <property type="component" value="Unassembled WGS sequence"/>
</dbReference>
<dbReference type="EMBL" id="FOMT01000003">
    <property type="protein sequence ID" value="SFE49684.1"/>
    <property type="molecule type" value="Genomic_DNA"/>
</dbReference>
<reference evidence="2" key="1">
    <citation type="submission" date="2016-10" db="EMBL/GenBank/DDBJ databases">
        <authorList>
            <person name="Varghese N."/>
            <person name="Submissions S."/>
        </authorList>
    </citation>
    <scope>NUCLEOTIDE SEQUENCE [LARGE SCALE GENOMIC DNA]</scope>
    <source>
        <strain evidence="2">CGMCC 1.10784</strain>
    </source>
</reference>
<name>A0A1I2B0I9_9BACL</name>
<proteinExistence type="predicted"/>
<sequence length="40" mass="4688">MNQGFFFIFGKMIIGGKVPIFGNWGRIGDEKLFEAFKWFL</sequence>
<evidence type="ECO:0000313" key="1">
    <source>
        <dbReference type="EMBL" id="SFE49684.1"/>
    </source>
</evidence>
<evidence type="ECO:0000313" key="2">
    <source>
        <dbReference type="Proteomes" id="UP000198855"/>
    </source>
</evidence>
<organism evidence="1 2">
    <name type="scientific">Paenibacillus catalpae</name>
    <dbReference type="NCBI Taxonomy" id="1045775"/>
    <lineage>
        <taxon>Bacteria</taxon>
        <taxon>Bacillati</taxon>
        <taxon>Bacillota</taxon>
        <taxon>Bacilli</taxon>
        <taxon>Bacillales</taxon>
        <taxon>Paenibacillaceae</taxon>
        <taxon>Paenibacillus</taxon>
    </lineage>
</organism>
<gene>
    <name evidence="1" type="ORF">SAMN05216378_3327</name>
</gene>
<protein>
    <submittedName>
        <fullName evidence="1">Uncharacterized protein</fullName>
    </submittedName>
</protein>
<dbReference type="AlphaFoldDB" id="A0A1I2B0I9"/>